<dbReference type="STRING" id="1134406.ADN00_09360"/>
<dbReference type="Proteomes" id="UP000050417">
    <property type="component" value="Unassembled WGS sequence"/>
</dbReference>
<sequence>MTESKSKQPTNPGRRRRQIAMITVALTALLVAAAWLWQRQQAQNASAPIYQTSVVRRGDLVLTVTGTGNLAATSIQELAFPVSGKVAEVNVQVGDEVKAGQVLAVLDNLDELALEVETQQLAVKAAEKELETLLASADRSLAEAQIALSDAQASYEEAKANLHQKGDGRCSKDLTESYFYAYLRAKIEADKWENYYNDGVGYGTNFVLEHLQPLLEEKNQAYQNWKYCEAYTEQEILESEANLATAEAAVHLAQAQLEEQSANGGVSAASLELAQAELESAQAALAEAEENLTGATLTAPFDGVVTEVAANAGETVDSDTFIQIADLYHPAVEIQIDEVDLQNIAEGCTAEVMFDAIPDRIFSGEITNIFPTLVSVFDFDTLSGMVSLEDQITASGKILPSGLSSLVDLKCRSASNALYIPLEALHYSENGDGFVYVLNAQGAAEMRKVSTGLETITAVEVTSGLSEGEIVITSGVSPESSQS</sequence>
<evidence type="ECO:0000313" key="9">
    <source>
        <dbReference type="Proteomes" id="UP000050417"/>
    </source>
</evidence>
<reference evidence="8 9" key="1">
    <citation type="submission" date="2015-07" db="EMBL/GenBank/DDBJ databases">
        <title>Genome sequence of Ornatilinea apprima DSM 23815.</title>
        <authorList>
            <person name="Hemp J."/>
            <person name="Ward L.M."/>
            <person name="Pace L.A."/>
            <person name="Fischer W.W."/>
        </authorList>
    </citation>
    <scope>NUCLEOTIDE SEQUENCE [LARGE SCALE GENOMIC DNA]</scope>
    <source>
        <strain evidence="8 9">P3M-1</strain>
    </source>
</reference>
<dbReference type="OrthoDB" id="9810430at2"/>
<evidence type="ECO:0008006" key="10">
    <source>
        <dbReference type="Google" id="ProtNLM"/>
    </source>
</evidence>
<evidence type="ECO:0000256" key="5">
    <source>
        <dbReference type="SAM" id="Phobius"/>
    </source>
</evidence>
<evidence type="ECO:0000256" key="2">
    <source>
        <dbReference type="ARBA" id="ARBA00009477"/>
    </source>
</evidence>
<comment type="similarity">
    <text evidence="2">Belongs to the membrane fusion protein (MFP) (TC 8.A.1) family.</text>
</comment>
<feature type="transmembrane region" description="Helical" evidence="5">
    <location>
        <begin position="20"/>
        <end position="37"/>
    </location>
</feature>
<evidence type="ECO:0000259" key="6">
    <source>
        <dbReference type="Pfam" id="PF25917"/>
    </source>
</evidence>
<dbReference type="Gene3D" id="2.40.30.170">
    <property type="match status" value="1"/>
</dbReference>
<dbReference type="GO" id="GO:0030313">
    <property type="term" value="C:cell envelope"/>
    <property type="evidence" value="ECO:0007669"/>
    <property type="project" value="UniProtKB-SubCell"/>
</dbReference>
<feature type="domain" description="Multidrug resistance protein MdtA-like barrel-sandwich hybrid" evidence="6">
    <location>
        <begin position="82"/>
        <end position="319"/>
    </location>
</feature>
<feature type="coiled-coil region" evidence="4">
    <location>
        <begin position="243"/>
        <end position="298"/>
    </location>
</feature>
<comment type="caution">
    <text evidence="8">The sequence shown here is derived from an EMBL/GenBank/DDBJ whole genome shotgun (WGS) entry which is preliminary data.</text>
</comment>
<feature type="coiled-coil region" evidence="4">
    <location>
        <begin position="109"/>
        <end position="161"/>
    </location>
</feature>
<dbReference type="GO" id="GO:0016020">
    <property type="term" value="C:membrane"/>
    <property type="evidence" value="ECO:0007669"/>
    <property type="project" value="InterPro"/>
</dbReference>
<keyword evidence="9" id="KW-1185">Reference proteome</keyword>
<evidence type="ECO:0000313" key="8">
    <source>
        <dbReference type="EMBL" id="KPL77323.1"/>
    </source>
</evidence>
<organism evidence="8 9">
    <name type="scientific">Ornatilinea apprima</name>
    <dbReference type="NCBI Taxonomy" id="1134406"/>
    <lineage>
        <taxon>Bacteria</taxon>
        <taxon>Bacillati</taxon>
        <taxon>Chloroflexota</taxon>
        <taxon>Anaerolineae</taxon>
        <taxon>Anaerolineales</taxon>
        <taxon>Anaerolineaceae</taxon>
        <taxon>Ornatilinea</taxon>
    </lineage>
</organism>
<dbReference type="InterPro" id="IPR050465">
    <property type="entry name" value="UPF0194_transport"/>
</dbReference>
<feature type="domain" description="Multidrug resistance protein MdtA-like C-terminal permuted SH3" evidence="7">
    <location>
        <begin position="416"/>
        <end position="476"/>
    </location>
</feature>
<evidence type="ECO:0000256" key="3">
    <source>
        <dbReference type="ARBA" id="ARBA00023054"/>
    </source>
</evidence>
<name>A0A0P6XV35_9CHLR</name>
<dbReference type="GO" id="GO:0022857">
    <property type="term" value="F:transmembrane transporter activity"/>
    <property type="evidence" value="ECO:0007669"/>
    <property type="project" value="InterPro"/>
</dbReference>
<dbReference type="Pfam" id="PF25917">
    <property type="entry name" value="BSH_RND"/>
    <property type="match status" value="1"/>
</dbReference>
<evidence type="ECO:0000259" key="7">
    <source>
        <dbReference type="Pfam" id="PF25967"/>
    </source>
</evidence>
<protein>
    <recommendedName>
        <fullName evidence="10">Membrane fusion protein biotin-lipoyl like domain-containing protein</fullName>
    </recommendedName>
</protein>
<accession>A0A0P6XV35</accession>
<evidence type="ECO:0000256" key="4">
    <source>
        <dbReference type="SAM" id="Coils"/>
    </source>
</evidence>
<dbReference type="InterPro" id="IPR006143">
    <property type="entry name" value="RND_pump_MFP"/>
</dbReference>
<keyword evidence="5" id="KW-1133">Transmembrane helix</keyword>
<dbReference type="PANTHER" id="PTHR32347:SF14">
    <property type="entry name" value="EFFLUX SYSTEM COMPONENT YKNX-RELATED"/>
    <property type="match status" value="1"/>
</dbReference>
<proteinExistence type="inferred from homology"/>
<gene>
    <name evidence="8" type="ORF">ADN00_09360</name>
</gene>
<dbReference type="InterPro" id="IPR058625">
    <property type="entry name" value="MdtA-like_BSH"/>
</dbReference>
<keyword evidence="5" id="KW-0472">Membrane</keyword>
<dbReference type="PANTHER" id="PTHR32347">
    <property type="entry name" value="EFFLUX SYSTEM COMPONENT YKNX-RELATED"/>
    <property type="match status" value="1"/>
</dbReference>
<keyword evidence="5" id="KW-0812">Transmembrane</keyword>
<dbReference type="AlphaFoldDB" id="A0A0P6XV35"/>
<dbReference type="InterPro" id="IPR058627">
    <property type="entry name" value="MdtA-like_C"/>
</dbReference>
<dbReference type="PATRIC" id="fig|1134406.4.peg.4106"/>
<dbReference type="NCBIfam" id="TIGR01730">
    <property type="entry name" value="RND_mfp"/>
    <property type="match status" value="1"/>
</dbReference>
<dbReference type="Gene3D" id="2.40.420.20">
    <property type="match status" value="1"/>
</dbReference>
<dbReference type="SUPFAM" id="SSF111369">
    <property type="entry name" value="HlyD-like secretion proteins"/>
    <property type="match status" value="2"/>
</dbReference>
<keyword evidence="3 4" id="KW-0175">Coiled coil</keyword>
<dbReference type="EMBL" id="LGCL01000023">
    <property type="protein sequence ID" value="KPL77323.1"/>
    <property type="molecule type" value="Genomic_DNA"/>
</dbReference>
<dbReference type="Gene3D" id="2.40.50.100">
    <property type="match status" value="2"/>
</dbReference>
<evidence type="ECO:0000256" key="1">
    <source>
        <dbReference type="ARBA" id="ARBA00004196"/>
    </source>
</evidence>
<comment type="subcellular location">
    <subcellularLocation>
        <location evidence="1">Cell envelope</location>
    </subcellularLocation>
</comment>
<dbReference type="RefSeq" id="WP_075062728.1">
    <property type="nucleotide sequence ID" value="NZ_LGCL01000023.1"/>
</dbReference>
<dbReference type="Pfam" id="PF25967">
    <property type="entry name" value="RND-MFP_C"/>
    <property type="match status" value="1"/>
</dbReference>